<dbReference type="GO" id="GO:0005829">
    <property type="term" value="C:cytosol"/>
    <property type="evidence" value="ECO:0007669"/>
    <property type="project" value="TreeGrafter"/>
</dbReference>
<proteinExistence type="inferred from homology"/>
<dbReference type="NCBIfam" id="TIGR00871">
    <property type="entry name" value="zwf"/>
    <property type="match status" value="1"/>
</dbReference>
<dbReference type="EC" id="1.1.1.49" evidence="6"/>
<keyword evidence="5 6" id="KW-0119">Carbohydrate metabolism</keyword>
<feature type="binding site" evidence="6">
    <location>
        <position position="184"/>
    </location>
    <ligand>
        <name>substrate</name>
    </ligand>
</feature>
<comment type="similarity">
    <text evidence="6">Belongs to the glucose-6-phosphate dehydrogenase family.</text>
</comment>
<keyword evidence="4 6" id="KW-0560">Oxidoreductase</keyword>
<evidence type="ECO:0000259" key="8">
    <source>
        <dbReference type="Pfam" id="PF02781"/>
    </source>
</evidence>
<protein>
    <recommendedName>
        <fullName evidence="6">Glucose-6-phosphate 1-dehydrogenase</fullName>
        <shortName evidence="6">G6PD</shortName>
        <ecNumber evidence="6">1.1.1.49</ecNumber>
    </recommendedName>
</protein>
<dbReference type="Gene3D" id="3.30.360.10">
    <property type="entry name" value="Dihydrodipicolinate Reductase, domain 2"/>
    <property type="match status" value="1"/>
</dbReference>
<dbReference type="OrthoDB" id="9802739at2"/>
<sequence length="499" mass="56739">MEPVTFVLFGATGDLAKRKIYPALYNLYIEQKLPPYFHVIGLGRREWTDDIFKSNVEQSIADFSRRKVKDPVLLKSFLNMFQYQTLDIGRQEDYERLLERIEKRENGLSLTPNRMFYLSVGPEFFAPIAANIKGSGLGSAAGWKRLLIEKPFGHDLASARELNQQLSEAFEEHEIFRIDHYLGKPTVQKLVDLHQQHPELQAMWSEREIANVQITANEIVGVEDRAGYYDHSGAVRDMFQNHMLQLLMMVAILPKKVTPEEVPLMKRALMKSLVPLDLQQVGERVIRGQYTAGSIQGKPVQGYTSEPNIAAESLNDTFIAAKLLMEDDYWSGVPFYIRTGKRLKEKSTRIVVEFKPHAADAGSGKPAPRLLVIEMSPQEGISLQFSPDQARHHEQLSPVQLDVHASGQELPEAYENLLHDALLGKPTFFAHWEEVELAWQWVEPVLQAFERNDVPLRTYAAGSYGPAESDALVANDGYHWWFDAKETAADESRVLHPSR</sequence>
<keyword evidence="12" id="KW-1185">Reference proteome</keyword>
<evidence type="ECO:0000313" key="11">
    <source>
        <dbReference type="Proteomes" id="UP000215596"/>
    </source>
</evidence>
<dbReference type="InterPro" id="IPR001282">
    <property type="entry name" value="G6P_DH"/>
</dbReference>
<comment type="pathway">
    <text evidence="1 6">Carbohydrate degradation; pentose phosphate pathway; D-ribulose 5-phosphate from D-glucose 6-phosphate (oxidative stage): step 1/3.</text>
</comment>
<dbReference type="AlphaFoldDB" id="A0A268EUY3"/>
<feature type="domain" description="Glucose-6-phosphate dehydrogenase C-terminal" evidence="8">
    <location>
        <begin position="200"/>
        <end position="481"/>
    </location>
</feature>
<dbReference type="EMBL" id="NPBY01000033">
    <property type="protein sequence ID" value="PAD76928.1"/>
    <property type="molecule type" value="Genomic_DNA"/>
</dbReference>
<evidence type="ECO:0000256" key="6">
    <source>
        <dbReference type="HAMAP-Rule" id="MF_00966"/>
    </source>
</evidence>
<dbReference type="PANTHER" id="PTHR23429">
    <property type="entry name" value="GLUCOSE-6-PHOSPHATE 1-DEHYDROGENASE G6PD"/>
    <property type="match status" value="1"/>
</dbReference>
<feature type="binding site" evidence="6">
    <location>
        <position position="341"/>
    </location>
    <ligand>
        <name>substrate</name>
    </ligand>
</feature>
<evidence type="ECO:0000313" key="10">
    <source>
        <dbReference type="EMBL" id="PAD76928.1"/>
    </source>
</evidence>
<evidence type="ECO:0000259" key="7">
    <source>
        <dbReference type="Pfam" id="PF00479"/>
    </source>
</evidence>
<keyword evidence="2 6" id="KW-0313">Glucose metabolism</keyword>
<dbReference type="SUPFAM" id="SSF55347">
    <property type="entry name" value="Glyceraldehyde-3-phosphate dehydrogenase-like, C-terminal domain"/>
    <property type="match status" value="1"/>
</dbReference>
<comment type="catalytic activity">
    <reaction evidence="6">
        <text>D-glucose 6-phosphate + NADP(+) = 6-phospho-D-glucono-1,5-lactone + NADPH + H(+)</text>
        <dbReference type="Rhea" id="RHEA:15841"/>
        <dbReference type="ChEBI" id="CHEBI:15378"/>
        <dbReference type="ChEBI" id="CHEBI:57783"/>
        <dbReference type="ChEBI" id="CHEBI:57955"/>
        <dbReference type="ChEBI" id="CHEBI:58349"/>
        <dbReference type="ChEBI" id="CHEBI:61548"/>
        <dbReference type="EC" id="1.1.1.49"/>
    </reaction>
</comment>
<dbReference type="GO" id="GO:0009051">
    <property type="term" value="P:pentose-phosphate shunt, oxidative branch"/>
    <property type="evidence" value="ECO:0007669"/>
    <property type="project" value="TreeGrafter"/>
</dbReference>
<feature type="binding site" evidence="6">
    <location>
        <position position="44"/>
    </location>
    <ligand>
        <name>NADP(+)</name>
        <dbReference type="ChEBI" id="CHEBI:58349"/>
    </ligand>
</feature>
<dbReference type="SUPFAM" id="SSF51735">
    <property type="entry name" value="NAD(P)-binding Rossmann-fold domains"/>
    <property type="match status" value="1"/>
</dbReference>
<comment type="caution">
    <text evidence="10">The sequence shown here is derived from an EMBL/GenBank/DDBJ whole genome shotgun (WGS) entry which is preliminary data.</text>
</comment>
<dbReference type="UniPathway" id="UPA00115">
    <property type="reaction ID" value="UER00408"/>
</dbReference>
<organism evidence="10 11">
    <name type="scientific">Paenibacillus campinasensis</name>
    <dbReference type="NCBI Taxonomy" id="66347"/>
    <lineage>
        <taxon>Bacteria</taxon>
        <taxon>Bacillati</taxon>
        <taxon>Bacillota</taxon>
        <taxon>Bacilli</taxon>
        <taxon>Bacillales</taxon>
        <taxon>Paenibacillaceae</taxon>
        <taxon>Paenibacillus</taxon>
    </lineage>
</organism>
<comment type="function">
    <text evidence="6">Catalyzes the oxidation of glucose 6-phosphate to 6-phosphogluconolactone.</text>
</comment>
<dbReference type="Gene3D" id="3.40.50.720">
    <property type="entry name" value="NAD(P)-binding Rossmann-like Domain"/>
    <property type="match status" value="1"/>
</dbReference>
<reference evidence="9 12" key="2">
    <citation type="submission" date="2019-11" db="EMBL/GenBank/DDBJ databases">
        <title>Draft genome sequences of five Paenibacillus species of dairy origin.</title>
        <authorList>
            <person name="Olajide A.M."/>
            <person name="Chen S."/>
            <person name="Lapointe G."/>
        </authorList>
    </citation>
    <scope>NUCLEOTIDE SEQUENCE [LARGE SCALE GENOMIC DNA]</scope>
    <source>
        <strain evidence="9 12">3CS1</strain>
    </source>
</reference>
<dbReference type="Proteomes" id="UP000435177">
    <property type="component" value="Unassembled WGS sequence"/>
</dbReference>
<dbReference type="GO" id="GO:0006006">
    <property type="term" value="P:glucose metabolic process"/>
    <property type="evidence" value="ECO:0007669"/>
    <property type="project" value="UniProtKB-KW"/>
</dbReference>
<feature type="binding site" evidence="6">
    <location>
        <position position="346"/>
    </location>
    <ligand>
        <name>substrate</name>
    </ligand>
</feature>
<keyword evidence="3 6" id="KW-0521">NADP</keyword>
<feature type="binding site" evidence="6">
    <location>
        <position position="180"/>
    </location>
    <ligand>
        <name>substrate</name>
    </ligand>
</feature>
<dbReference type="Pfam" id="PF00479">
    <property type="entry name" value="G6PD_N"/>
    <property type="match status" value="1"/>
</dbReference>
<evidence type="ECO:0000313" key="9">
    <source>
        <dbReference type="EMBL" id="MUG68562.1"/>
    </source>
</evidence>
<feature type="binding site" evidence="6">
    <location>
        <begin position="10"/>
        <end position="17"/>
    </location>
    <ligand>
        <name>NADP(+)</name>
        <dbReference type="ChEBI" id="CHEBI:58349"/>
    </ligand>
</feature>
<evidence type="ECO:0000256" key="3">
    <source>
        <dbReference type="ARBA" id="ARBA00022857"/>
    </source>
</evidence>
<gene>
    <name evidence="6" type="primary">zwf</name>
    <name evidence="10" type="ORF">CHH67_11170</name>
    <name evidence="9" type="ORF">GNP94_21550</name>
</gene>
<evidence type="ECO:0000256" key="5">
    <source>
        <dbReference type="ARBA" id="ARBA00023277"/>
    </source>
</evidence>
<accession>A0A268EUY3</accession>
<reference evidence="10 11" key="1">
    <citation type="submission" date="2017-07" db="EMBL/GenBank/DDBJ databases">
        <title>Isolation and whole genome analysis of endospore-forming bacteria from heroin.</title>
        <authorList>
            <person name="Kalinowski J."/>
            <person name="Ahrens B."/>
            <person name="Al-Dilaimi A."/>
            <person name="Winkler A."/>
            <person name="Wibberg D."/>
            <person name="Schleenbecker U."/>
            <person name="Ruckert C."/>
            <person name="Wolfel R."/>
            <person name="Grass G."/>
        </authorList>
    </citation>
    <scope>NUCLEOTIDE SEQUENCE [LARGE SCALE GENOMIC DNA]</scope>
    <source>
        <strain evidence="10 11">7537-G1</strain>
    </source>
</reference>
<evidence type="ECO:0000256" key="1">
    <source>
        <dbReference type="ARBA" id="ARBA00004937"/>
    </source>
</evidence>
<dbReference type="EMBL" id="WOAA01000029">
    <property type="protein sequence ID" value="MUG68562.1"/>
    <property type="molecule type" value="Genomic_DNA"/>
</dbReference>
<feature type="binding site" evidence="6">
    <location>
        <position position="218"/>
    </location>
    <ligand>
        <name>substrate</name>
    </ligand>
</feature>
<dbReference type="RefSeq" id="WP_095265267.1">
    <property type="nucleotide sequence ID" value="NZ_NPBY01000033.1"/>
</dbReference>
<dbReference type="Proteomes" id="UP000215596">
    <property type="component" value="Unassembled WGS sequence"/>
</dbReference>
<evidence type="ECO:0000256" key="2">
    <source>
        <dbReference type="ARBA" id="ARBA00022526"/>
    </source>
</evidence>
<name>A0A268EUY3_9BACL</name>
<evidence type="ECO:0000256" key="4">
    <source>
        <dbReference type="ARBA" id="ARBA00023002"/>
    </source>
</evidence>
<evidence type="ECO:0000313" key="12">
    <source>
        <dbReference type="Proteomes" id="UP000435177"/>
    </source>
</evidence>
<dbReference type="InterPro" id="IPR022675">
    <property type="entry name" value="G6P_DH_C"/>
</dbReference>
<dbReference type="Pfam" id="PF02781">
    <property type="entry name" value="G6PD_C"/>
    <property type="match status" value="1"/>
</dbReference>
<dbReference type="GO" id="GO:0004345">
    <property type="term" value="F:glucose-6-phosphate dehydrogenase activity"/>
    <property type="evidence" value="ECO:0007669"/>
    <property type="project" value="UniProtKB-UniRule"/>
</dbReference>
<feature type="binding site" evidence="6">
    <location>
        <begin position="87"/>
        <end position="88"/>
    </location>
    <ligand>
        <name>NADP(+)</name>
        <dbReference type="ChEBI" id="CHEBI:58349"/>
    </ligand>
</feature>
<dbReference type="PIRSF" id="PIRSF000110">
    <property type="entry name" value="G6PD"/>
    <property type="match status" value="1"/>
</dbReference>
<dbReference type="InterPro" id="IPR022674">
    <property type="entry name" value="G6P_DH_NAD-bd"/>
</dbReference>
<feature type="active site" description="Proton acceptor" evidence="6">
    <location>
        <position position="242"/>
    </location>
</feature>
<dbReference type="InterPro" id="IPR036291">
    <property type="entry name" value="NAD(P)-bd_dom_sf"/>
</dbReference>
<dbReference type="PANTHER" id="PTHR23429:SF0">
    <property type="entry name" value="GLUCOSE-6-PHOSPHATE 1-DEHYDROGENASE"/>
    <property type="match status" value="1"/>
</dbReference>
<feature type="binding site" evidence="6">
    <location>
        <position position="150"/>
    </location>
    <ligand>
        <name>NADP(+)</name>
        <dbReference type="ChEBI" id="CHEBI:58349"/>
    </ligand>
</feature>
<dbReference type="PRINTS" id="PR00079">
    <property type="entry name" value="G6PDHDRGNASE"/>
</dbReference>
<dbReference type="GO" id="GO:0050661">
    <property type="term" value="F:NADP binding"/>
    <property type="evidence" value="ECO:0007669"/>
    <property type="project" value="UniProtKB-UniRule"/>
</dbReference>
<dbReference type="HAMAP" id="MF_00966">
    <property type="entry name" value="G6PD"/>
    <property type="match status" value="1"/>
</dbReference>
<feature type="domain" description="Glucose-6-phosphate dehydrogenase NAD-binding" evidence="7">
    <location>
        <begin position="7"/>
        <end position="188"/>
    </location>
</feature>
<feature type="binding site" evidence="6">
    <location>
        <position position="237"/>
    </location>
    <ligand>
        <name>substrate</name>
    </ligand>
</feature>